<evidence type="ECO:0000313" key="4">
    <source>
        <dbReference type="EMBL" id="PST42696.1"/>
    </source>
</evidence>
<feature type="domain" description="DUF4234" evidence="3">
    <location>
        <begin position="42"/>
        <end position="77"/>
    </location>
</feature>
<protein>
    <recommendedName>
        <fullName evidence="6">DUF4234 domain-containing protein</fullName>
    </recommendedName>
</protein>
<evidence type="ECO:0008006" key="6">
    <source>
        <dbReference type="Google" id="ProtNLM"/>
    </source>
</evidence>
<dbReference type="InterPro" id="IPR026870">
    <property type="entry name" value="Zinc_ribbon_dom"/>
</dbReference>
<evidence type="ECO:0000313" key="5">
    <source>
        <dbReference type="Proteomes" id="UP000240974"/>
    </source>
</evidence>
<evidence type="ECO:0000259" key="2">
    <source>
        <dbReference type="Pfam" id="PF13240"/>
    </source>
</evidence>
<dbReference type="Proteomes" id="UP000240974">
    <property type="component" value="Unassembled WGS sequence"/>
</dbReference>
<evidence type="ECO:0000256" key="1">
    <source>
        <dbReference type="SAM" id="Phobius"/>
    </source>
</evidence>
<keyword evidence="5" id="KW-1185">Reference proteome</keyword>
<feature type="transmembrane region" description="Helical" evidence="1">
    <location>
        <begin position="121"/>
        <end position="142"/>
    </location>
</feature>
<reference evidence="4 5" key="1">
    <citation type="journal article" date="2019" name="Int. J. Syst. Evol. Microbiol.">
        <title>Faecalibacillus intestinalis gen. nov., sp. nov. and Faecalibacillus faecis sp. nov., isolated from human faeces.</title>
        <authorList>
            <person name="Seo B."/>
            <person name="Jeon K."/>
            <person name="Baek I."/>
            <person name="Lee Y.M."/>
            <person name="Baek K."/>
            <person name="Ko G."/>
        </authorList>
    </citation>
    <scope>NUCLEOTIDE SEQUENCE [LARGE SCALE GENOMIC DNA]</scope>
    <source>
        <strain evidence="4 5">SNUG30099</strain>
    </source>
</reference>
<feature type="transmembrane region" description="Helical" evidence="1">
    <location>
        <begin position="84"/>
        <end position="101"/>
    </location>
</feature>
<accession>A0A2T3G583</accession>
<keyword evidence="1" id="KW-0812">Transmembrane</keyword>
<dbReference type="InterPro" id="IPR025328">
    <property type="entry name" value="DUF4234"/>
</dbReference>
<keyword evidence="1" id="KW-0472">Membrane</keyword>
<dbReference type="AlphaFoldDB" id="A0A2T3G583"/>
<organism evidence="4 5">
    <name type="scientific">Faecalibacillus intestinalis</name>
    <dbReference type="NCBI Taxonomy" id="1982626"/>
    <lineage>
        <taxon>Bacteria</taxon>
        <taxon>Bacillati</taxon>
        <taxon>Bacillota</taxon>
        <taxon>Erysipelotrichia</taxon>
        <taxon>Erysipelotrichales</taxon>
        <taxon>Coprobacillaceae</taxon>
        <taxon>Faecalibacillus</taxon>
    </lineage>
</organism>
<dbReference type="EMBL" id="PYLQ01000003">
    <property type="protein sequence ID" value="PST42696.1"/>
    <property type="molecule type" value="Genomic_DNA"/>
</dbReference>
<sequence length="153" mass="17721">MYCTNCGRKIKDGERYCPYCGTKTFNEYEFNQQRVDYAISRRSIPMCIILSIVTFGIYGLYWLYCLASDVNTLTGEEDSSGFKVLILSIITLGLYELYWLYKVGERLSDFQTYQGEMVDSYRALVYLILGIFGLNIVARALIQNELNKYAYDS</sequence>
<gene>
    <name evidence="4" type="ORF">C7U54_03280</name>
</gene>
<name>A0A2T3G583_9FIRM</name>
<proteinExistence type="predicted"/>
<feature type="domain" description="Zinc-ribbon" evidence="2">
    <location>
        <begin position="2"/>
        <end position="23"/>
    </location>
</feature>
<dbReference type="RefSeq" id="WP_107029301.1">
    <property type="nucleotide sequence ID" value="NZ_DBGCSN010000307.1"/>
</dbReference>
<dbReference type="Pfam" id="PF13240">
    <property type="entry name" value="Zn_Ribbon_1"/>
    <property type="match status" value="1"/>
</dbReference>
<feature type="domain" description="DUF4234" evidence="3">
    <location>
        <begin position="83"/>
        <end position="136"/>
    </location>
</feature>
<comment type="caution">
    <text evidence="4">The sequence shown here is derived from an EMBL/GenBank/DDBJ whole genome shotgun (WGS) entry which is preliminary data.</text>
</comment>
<keyword evidence="1" id="KW-1133">Transmembrane helix</keyword>
<feature type="transmembrane region" description="Helical" evidence="1">
    <location>
        <begin position="44"/>
        <end position="64"/>
    </location>
</feature>
<evidence type="ECO:0000259" key="3">
    <source>
        <dbReference type="Pfam" id="PF14018"/>
    </source>
</evidence>
<dbReference type="Pfam" id="PF14018">
    <property type="entry name" value="DUF4234"/>
    <property type="match status" value="2"/>
</dbReference>